<feature type="transmembrane region" description="Helical" evidence="7">
    <location>
        <begin position="237"/>
        <end position="262"/>
    </location>
</feature>
<keyword evidence="4 7" id="KW-0472">Membrane</keyword>
<feature type="transmembrane region" description="Helical" evidence="7">
    <location>
        <begin position="314"/>
        <end position="336"/>
    </location>
</feature>
<evidence type="ECO:0000256" key="2">
    <source>
        <dbReference type="ARBA" id="ARBA00022692"/>
    </source>
</evidence>
<feature type="transmembrane region" description="Helical" evidence="7">
    <location>
        <begin position="170"/>
        <end position="194"/>
    </location>
</feature>
<feature type="domain" description="Ion transport" evidence="8">
    <location>
        <begin position="102"/>
        <end position="343"/>
    </location>
</feature>
<evidence type="ECO:0000256" key="4">
    <source>
        <dbReference type="ARBA" id="ARBA00023136"/>
    </source>
</evidence>
<evidence type="ECO:0000259" key="8">
    <source>
        <dbReference type="Pfam" id="PF00520"/>
    </source>
</evidence>
<evidence type="ECO:0000313" key="9">
    <source>
        <dbReference type="EMBL" id="CAE8736226.1"/>
    </source>
</evidence>
<evidence type="ECO:0000256" key="1">
    <source>
        <dbReference type="ARBA" id="ARBA00004141"/>
    </source>
</evidence>
<dbReference type="Gene3D" id="1.20.120.350">
    <property type="entry name" value="Voltage-gated potassium channels. Chain C"/>
    <property type="match status" value="1"/>
</dbReference>
<comment type="caution">
    <text evidence="9">The sequence shown here is derived from an EMBL/GenBank/DDBJ whole genome shotgun (WGS) entry which is preliminary data.</text>
</comment>
<dbReference type="PROSITE" id="PS00018">
    <property type="entry name" value="EF_HAND_1"/>
    <property type="match status" value="1"/>
</dbReference>
<dbReference type="Proteomes" id="UP000626109">
    <property type="component" value="Unassembled WGS sequence"/>
</dbReference>
<organism evidence="9 10">
    <name type="scientific">Polarella glacialis</name>
    <name type="common">Dinoflagellate</name>
    <dbReference type="NCBI Taxonomy" id="89957"/>
    <lineage>
        <taxon>Eukaryota</taxon>
        <taxon>Sar</taxon>
        <taxon>Alveolata</taxon>
        <taxon>Dinophyceae</taxon>
        <taxon>Suessiales</taxon>
        <taxon>Suessiaceae</taxon>
        <taxon>Polarella</taxon>
    </lineage>
</organism>
<feature type="transmembrane region" description="Helical" evidence="7">
    <location>
        <begin position="138"/>
        <end position="158"/>
    </location>
</feature>
<dbReference type="SUPFAM" id="SSF81324">
    <property type="entry name" value="Voltage-gated potassium channels"/>
    <property type="match status" value="1"/>
</dbReference>
<accession>A0A813LMM7</accession>
<dbReference type="InterPro" id="IPR018247">
    <property type="entry name" value="EF_Hand_1_Ca_BS"/>
</dbReference>
<name>A0A813LMM7_POLGL</name>
<feature type="compositionally biased region" description="Basic and acidic residues" evidence="6">
    <location>
        <begin position="671"/>
        <end position="680"/>
    </location>
</feature>
<feature type="compositionally biased region" description="Basic and acidic residues" evidence="6">
    <location>
        <begin position="605"/>
        <end position="615"/>
    </location>
</feature>
<proteinExistence type="predicted"/>
<feature type="non-terminal residue" evidence="9">
    <location>
        <position position="689"/>
    </location>
</feature>
<evidence type="ECO:0000256" key="3">
    <source>
        <dbReference type="ARBA" id="ARBA00022989"/>
    </source>
</evidence>
<feature type="coiled-coil region" evidence="5">
    <location>
        <begin position="504"/>
        <end position="541"/>
    </location>
</feature>
<dbReference type="AlphaFoldDB" id="A0A813LMM7"/>
<dbReference type="EMBL" id="CAJNNW010036637">
    <property type="protein sequence ID" value="CAE8736226.1"/>
    <property type="molecule type" value="Genomic_DNA"/>
</dbReference>
<keyword evidence="5" id="KW-0175">Coiled coil</keyword>
<evidence type="ECO:0000256" key="5">
    <source>
        <dbReference type="SAM" id="Coils"/>
    </source>
</evidence>
<feature type="non-terminal residue" evidence="9">
    <location>
        <position position="1"/>
    </location>
</feature>
<keyword evidence="3 7" id="KW-1133">Transmembrane helix</keyword>
<reference evidence="9" key="1">
    <citation type="submission" date="2021-02" db="EMBL/GenBank/DDBJ databases">
        <authorList>
            <person name="Dougan E. K."/>
            <person name="Rhodes N."/>
            <person name="Thang M."/>
            <person name="Chan C."/>
        </authorList>
    </citation>
    <scope>NUCLEOTIDE SEQUENCE</scope>
</reference>
<feature type="transmembrane region" description="Helical" evidence="7">
    <location>
        <begin position="94"/>
        <end position="118"/>
    </location>
</feature>
<feature type="compositionally biased region" description="Polar residues" evidence="6">
    <location>
        <begin position="15"/>
        <end position="29"/>
    </location>
</feature>
<evidence type="ECO:0000256" key="6">
    <source>
        <dbReference type="SAM" id="MobiDB-lite"/>
    </source>
</evidence>
<keyword evidence="2 7" id="KW-0812">Transmembrane</keyword>
<evidence type="ECO:0000313" key="10">
    <source>
        <dbReference type="Proteomes" id="UP000626109"/>
    </source>
</evidence>
<protein>
    <recommendedName>
        <fullName evidence="8">Ion transport domain-containing protein</fullName>
    </recommendedName>
</protein>
<feature type="region of interest" description="Disordered" evidence="6">
    <location>
        <begin position="1"/>
        <end position="47"/>
    </location>
</feature>
<sequence>VGSHIIANIGRRSTPKWNPESQSSAQGLGSPQRDRAPAGFGRALSSDSEDLDAKAGASPVSWVGDILLSAKSQKWHLLNSIHSVHRARARAQDFWILSLRANLLIASVIVVQAFVIGYEVQIQLEATATDIEAREAGFYVPWVINIILNLFFWVEYILRVRALGWKYALRFAGIFDALLIVAGSVGVILSFVLVDAADSQSVQLLQCLRILRILRAARLVTIFPELELLANGLGSTVIAIFYAIFMIAILSYAGGLFCAELLGSSKTCASDGMCLQNLFNSVANSFLTHLKLVLLEAWPDIAAPMLIESRWWGLYVAAFICVANFALLNLVTGVVCDSIMELAHQMPPCSAEQKEAELTASKNTLVALFKRAHKEDGEHLSKVEYVRLLNTPQARAQLHEMKIALPTLQADLATLFDEDNNGKVNLLEWQNGLMRLRGSRGEILSRSIQHTNAECFREVLDNLVEADLRVQEHMQDSVKAMGWKLLKNLDEVTARLKIDNNLSAERKQVQERQAQEKAEQAREETQACAEVMQEMSELEALTRALRHSSKAAVGKAAIKAPAALLASPPQASVSIQTDPLELEPQPQEARGAEASQPPEVEMAEMAERPDEMAERPDEESEVPKPTASPPLPPAASERSPPMTPIWKTSNEDQQRTSLAPLTPIWKLSTRSQDHHDDFHRRLARGQLTE</sequence>
<dbReference type="InterPro" id="IPR043203">
    <property type="entry name" value="VGCC_Ca_Na"/>
</dbReference>
<dbReference type="InterPro" id="IPR005821">
    <property type="entry name" value="Ion_trans_dom"/>
</dbReference>
<comment type="subcellular location">
    <subcellularLocation>
        <location evidence="1">Membrane</location>
        <topology evidence="1">Multi-pass membrane protein</topology>
    </subcellularLocation>
</comment>
<dbReference type="GO" id="GO:0005248">
    <property type="term" value="F:voltage-gated sodium channel activity"/>
    <property type="evidence" value="ECO:0007669"/>
    <property type="project" value="TreeGrafter"/>
</dbReference>
<dbReference type="InterPro" id="IPR027359">
    <property type="entry name" value="Volt_channel_dom_sf"/>
</dbReference>
<feature type="region of interest" description="Disordered" evidence="6">
    <location>
        <begin position="579"/>
        <end position="689"/>
    </location>
</feature>
<dbReference type="Gene3D" id="1.10.287.70">
    <property type="match status" value="1"/>
</dbReference>
<dbReference type="Pfam" id="PF00520">
    <property type="entry name" value="Ion_trans"/>
    <property type="match status" value="1"/>
</dbReference>
<gene>
    <name evidence="9" type="ORF">PGLA2088_LOCUS48222</name>
</gene>
<dbReference type="PANTHER" id="PTHR10037:SF62">
    <property type="entry name" value="SODIUM CHANNEL PROTEIN 60E"/>
    <property type="match status" value="1"/>
</dbReference>
<dbReference type="PANTHER" id="PTHR10037">
    <property type="entry name" value="VOLTAGE-GATED CATION CHANNEL CALCIUM AND SODIUM"/>
    <property type="match status" value="1"/>
</dbReference>
<dbReference type="GO" id="GO:0001518">
    <property type="term" value="C:voltage-gated sodium channel complex"/>
    <property type="evidence" value="ECO:0007669"/>
    <property type="project" value="TreeGrafter"/>
</dbReference>
<evidence type="ECO:0000256" key="7">
    <source>
        <dbReference type="SAM" id="Phobius"/>
    </source>
</evidence>